<feature type="coiled-coil region" evidence="1">
    <location>
        <begin position="677"/>
        <end position="778"/>
    </location>
</feature>
<sequence>MNIQGGGLSFEISGSNDKLLSVLNESKKAIQNFSTAAISGGKGIDRAFENAAAAIEKGFADIDRIVDTNKASLAKLQEEYKRLSSEAAKAFSEARDADYRRYTEAAKNIQSEITLREKLINEAQASADQLLQEEKALKKQKEAAEKNVSTQISLRTQLRNVREELALLEANGQRGTEAFKKLQQEAGRLTDAIGDATTQARIFSHDNRGLQGMISGLSGVVGAFSAAQGAVALFAGENENLQKVMLKVQSLMSITIGLQQVANTINKDSAFMLTTVAKAKELLAAATNKLTIALGGSTIAAKALMATLTLGLSVAITVIIAALSKLQSKQAEAKKAQEEFNKKVSEAAGKPVAAYRALQTEWISLSGSLKEREKWVQNNADKFKELGFSVRDAKEAEELLVSNSSKFVEAMMLRAKAAATSELAIEKYKAVIEAQNKLDATPKAYVSKKGTYTDGYGVKRKGTVLEKSDTWKEAEETLEKAEAEYNKLINLQVNFTQQEKQILEQIGNQAGQIIAGSVEAAEKELARLQELYKKAGSDQERASLKKQIEAQQKEVNRISLSSGNGSKQNDPYLDMLTKRKEKYADYLKWVTSKDETLRKAANTEFATLLKEGTSYLDYLEKKRADIQAKATKTTTDLKNLSTLNNEIAKTTKEAVISDFDKKLQEELAACQTIGARLDLLEQRRKELSGDNSDVDNAKKDIIDDAKKDTVKQAKEETKQLLREYAGYLSDKLDFEESYAWKKQAITDKLAKATTSKDKQVAEAALAALEKKRAEYSKLTGNEQYDQLLQQYKTYQQQQTEIMKTYAAQRVEAEKQGNIAMIAQINAKEQAELSKLAASRLMASDSWNQLFSDLSTLTTNTINKLITDINSKKVSLSAQFNPADLKAINDQLEKAKDELHERNPFLALKDSLAELRAAMKADKLLESDDPFVKSLEERKKQYQAYTDTINSGDEILAGAAKEAFAELLSEGSSYVDYLRRKIAELNKQKATIKLTVEGEEQLAVLNAALSKEEGTTKSVSAAFKESFKSIGSSIDLVSGAFDSVISGIKKMGVSMDEETDAILGDIGGMLEGAGQFAAGYASMNPVQMVSGAVGFLSSAFDLFNTRDRKAEKSIKRHQEAVTKLGYAYNALEHAVDSALGETVYQNQNAMIQNLRAQQNEIQGMINDEISKKKTDWGRVDEFREQYAEAGRQIEDLIKEITESITQTSATELADELANALVEAFEGGENAAKAFGEVANDVIKNAVVNALKLQFLEQPLQKAIKQLQKDMGFDEEGNGSFNGLTETEQARFKQAIQAAGANFAAAMDMYKDLFEQLDEDDPSTLSGAIKGASQESIDLLAGQTNAVRVNQVTSLQLLRQQLTHLANMDTTLGVISGRLLTIINKITNTPTDDLRSQGITD</sequence>
<evidence type="ECO:0000256" key="1">
    <source>
        <dbReference type="SAM" id="Coils"/>
    </source>
</evidence>
<evidence type="ECO:0008006" key="4">
    <source>
        <dbReference type="Google" id="ProtNLM"/>
    </source>
</evidence>
<feature type="coiled-coil region" evidence="1">
    <location>
        <begin position="319"/>
        <end position="346"/>
    </location>
</feature>
<evidence type="ECO:0000313" key="3">
    <source>
        <dbReference type="Proteomes" id="UP000491181"/>
    </source>
</evidence>
<accession>A0A7I9ZZ79</accession>
<dbReference type="Proteomes" id="UP000491181">
    <property type="component" value="Unassembled WGS sequence"/>
</dbReference>
<evidence type="ECO:0000313" key="2">
    <source>
        <dbReference type="EMBL" id="GFH85307.1"/>
    </source>
</evidence>
<name>A0A7I9ZZ79_9BACE</name>
<comment type="caution">
    <text evidence="2">The sequence shown here is derived from an EMBL/GenBank/DDBJ whole genome shotgun (WGS) entry which is preliminary data.</text>
</comment>
<dbReference type="EMBL" id="BLLS01000009">
    <property type="protein sequence ID" value="GFH85307.1"/>
    <property type="molecule type" value="Genomic_DNA"/>
</dbReference>
<feature type="coiled-coil region" evidence="1">
    <location>
        <begin position="120"/>
        <end position="171"/>
    </location>
</feature>
<dbReference type="RefSeq" id="WP_172503619.1">
    <property type="nucleotide sequence ID" value="NZ_BLLS01000009.1"/>
</dbReference>
<feature type="coiled-coil region" evidence="1">
    <location>
        <begin position="464"/>
        <end position="561"/>
    </location>
</feature>
<protein>
    <recommendedName>
        <fullName evidence="4">Phage tail tape measure protein</fullName>
    </recommendedName>
</protein>
<proteinExistence type="predicted"/>
<keyword evidence="1" id="KW-0175">Coiled coil</keyword>
<organism evidence="2 3">
    <name type="scientific">Bacteroides acidifaciens</name>
    <dbReference type="NCBI Taxonomy" id="85831"/>
    <lineage>
        <taxon>Bacteria</taxon>
        <taxon>Pseudomonadati</taxon>
        <taxon>Bacteroidota</taxon>
        <taxon>Bacteroidia</taxon>
        <taxon>Bacteroidales</taxon>
        <taxon>Bacteroidaceae</taxon>
        <taxon>Bacteroides</taxon>
    </lineage>
</organism>
<gene>
    <name evidence="2" type="ORF">IMSAGC001_00707</name>
</gene>
<feature type="coiled-coil region" evidence="1">
    <location>
        <begin position="66"/>
        <end position="93"/>
    </location>
</feature>
<reference evidence="2 3" key="1">
    <citation type="journal article" date="2020" name="Microbiome">
        <title>Single-cell genomics of uncultured bacteria reveals dietary fiber responders in the mouse gut microbiota.</title>
        <authorList>
            <person name="Chijiiwa R."/>
            <person name="Hosokawa M."/>
            <person name="Kogawa M."/>
            <person name="Nishikawa Y."/>
            <person name="Ide K."/>
            <person name="Sakanashi C."/>
            <person name="Takahashi K."/>
            <person name="Takeyama H."/>
        </authorList>
    </citation>
    <scope>NUCLEOTIDE SEQUENCE [LARGE SCALE GENOMIC DNA]</scope>
    <source>
        <strain evidence="2">IMSAGC_001</strain>
    </source>
</reference>